<dbReference type="Proteomes" id="UP000812966">
    <property type="component" value="Unassembled WGS sequence"/>
</dbReference>
<feature type="binding site" evidence="10">
    <location>
        <begin position="151"/>
        <end position="157"/>
    </location>
    <ligand>
        <name>S-adenosyl-L-methionine</name>
        <dbReference type="ChEBI" id="CHEBI:59789"/>
    </ligand>
</feature>
<protein>
    <recommendedName>
        <fullName evidence="12">SAM-dependent MTase RsmB/NOP-type domain-containing protein</fullName>
    </recommendedName>
</protein>
<accession>A0A8K0JTN8</accession>
<dbReference type="AlphaFoldDB" id="A0A8K0JTN8"/>
<dbReference type="Pfam" id="PF01189">
    <property type="entry name" value="Methyltr_RsmB-F"/>
    <property type="match status" value="1"/>
</dbReference>
<evidence type="ECO:0000256" key="7">
    <source>
        <dbReference type="ARBA" id="ARBA00022694"/>
    </source>
</evidence>
<dbReference type="InterPro" id="IPR057286">
    <property type="entry name" value="PUA_NSUN2"/>
</dbReference>
<feature type="compositionally biased region" description="Basic and acidic residues" evidence="11">
    <location>
        <begin position="436"/>
        <end position="445"/>
    </location>
</feature>
<keyword evidence="5 10" id="KW-0808">Transferase</keyword>
<evidence type="ECO:0000256" key="9">
    <source>
        <dbReference type="ARBA" id="ARBA00023242"/>
    </source>
</evidence>
<evidence type="ECO:0000313" key="13">
    <source>
        <dbReference type="EMBL" id="KAG7580071.1"/>
    </source>
</evidence>
<reference evidence="13" key="1">
    <citation type="submission" date="2020-04" db="EMBL/GenBank/DDBJ databases">
        <title>Analysis of mating type loci in Filobasidium floriforme.</title>
        <authorList>
            <person name="Nowrousian M."/>
        </authorList>
    </citation>
    <scope>NUCLEOTIDE SEQUENCE</scope>
    <source>
        <strain evidence="13">CBS 6242</strain>
    </source>
</reference>
<dbReference type="PANTHER" id="PTHR22808:SF1">
    <property type="entry name" value="RNA CYTOSINE-C(5)-METHYLTRANSFERASE NSUN2-RELATED"/>
    <property type="match status" value="1"/>
</dbReference>
<dbReference type="InterPro" id="IPR018314">
    <property type="entry name" value="RsmB/NOL1/NOP2-like_CS"/>
</dbReference>
<evidence type="ECO:0000256" key="6">
    <source>
        <dbReference type="ARBA" id="ARBA00022691"/>
    </source>
</evidence>
<gene>
    <name evidence="13" type="ORF">FFLO_00042</name>
</gene>
<feature type="binding site" evidence="10">
    <location>
        <position position="180"/>
    </location>
    <ligand>
        <name>S-adenosyl-L-methionine</name>
        <dbReference type="ChEBI" id="CHEBI:59789"/>
    </ligand>
</feature>
<dbReference type="PRINTS" id="PR02008">
    <property type="entry name" value="RCMTFAMILY"/>
</dbReference>
<dbReference type="InterPro" id="IPR057285">
    <property type="entry name" value="Pre-PUA_NSUN2"/>
</dbReference>
<comment type="subcellular location">
    <subcellularLocation>
        <location evidence="1">Nucleus</location>
    </subcellularLocation>
</comment>
<evidence type="ECO:0000259" key="12">
    <source>
        <dbReference type="PROSITE" id="PS51686"/>
    </source>
</evidence>
<dbReference type="Gene3D" id="3.40.50.150">
    <property type="entry name" value="Vaccinia Virus protein VP39"/>
    <property type="match status" value="1"/>
</dbReference>
<feature type="active site" description="Nucleophile" evidence="10">
    <location>
        <position position="285"/>
    </location>
</feature>
<keyword evidence="4 10" id="KW-0489">Methyltransferase</keyword>
<comment type="caution">
    <text evidence="13">The sequence shown here is derived from an EMBL/GenBank/DDBJ whole genome shotgun (WGS) entry which is preliminary data.</text>
</comment>
<evidence type="ECO:0000256" key="4">
    <source>
        <dbReference type="ARBA" id="ARBA00022603"/>
    </source>
</evidence>
<keyword evidence="6 10" id="KW-0949">S-adenosyl-L-methionine</keyword>
<organism evidence="13 14">
    <name type="scientific">Filobasidium floriforme</name>
    <dbReference type="NCBI Taxonomy" id="5210"/>
    <lineage>
        <taxon>Eukaryota</taxon>
        <taxon>Fungi</taxon>
        <taxon>Dikarya</taxon>
        <taxon>Basidiomycota</taxon>
        <taxon>Agaricomycotina</taxon>
        <taxon>Tremellomycetes</taxon>
        <taxon>Filobasidiales</taxon>
        <taxon>Filobasidiaceae</taxon>
        <taxon>Filobasidium</taxon>
    </lineage>
</organism>
<dbReference type="PRINTS" id="PR02011">
    <property type="entry name" value="RCMTNCL1"/>
</dbReference>
<dbReference type="SUPFAM" id="SSF53335">
    <property type="entry name" value="S-adenosyl-L-methionine-dependent methyltransferases"/>
    <property type="match status" value="1"/>
</dbReference>
<dbReference type="InterPro" id="IPR029063">
    <property type="entry name" value="SAM-dependent_MTases_sf"/>
</dbReference>
<feature type="region of interest" description="Disordered" evidence="11">
    <location>
        <begin position="411"/>
        <end position="460"/>
    </location>
</feature>
<dbReference type="EMBL" id="JABELV010000001">
    <property type="protein sequence ID" value="KAG7580071.1"/>
    <property type="molecule type" value="Genomic_DNA"/>
</dbReference>
<keyword evidence="3" id="KW-0820">tRNA-binding</keyword>
<dbReference type="PROSITE" id="PS01153">
    <property type="entry name" value="NOL1_NOP2_SUN"/>
    <property type="match status" value="1"/>
</dbReference>
<feature type="binding site" evidence="10">
    <location>
        <position position="207"/>
    </location>
    <ligand>
        <name>S-adenosyl-L-methionine</name>
        <dbReference type="ChEBI" id="CHEBI:59789"/>
    </ligand>
</feature>
<comment type="similarity">
    <text evidence="2 10">Belongs to the class I-like SAM-binding methyltransferase superfamily. RsmB/NOP family.</text>
</comment>
<sequence>MEQTFAKRADGNPAFEAYYKEQGFIPEGEWDDFMGALKRELPTTFRVTGSRAHAQTINEHITTNFAPMLQNVVLDGETQPAPKQLEWYPDLLAWQLNVPKRTIRKSPEYKVFQSFLVGETEIGNISRQEAVSMIPPLLLDVEPHHFCLDMCAAPGSKTAQIMEALNPHTAPTTGLLIANDADAKRCHMLVHQTGRMPSIGLGVTCNDAAGFPSLRSDQGRKNNLTFDRILADVPCSGDGTMRKNPDIWKTWTVANGTQLHGVQLRILTRAMQLLRNAGRLVYSTCSFNPAENESVVAAAMNIFPGQFRIVPVSERLQGLKRRAGLTSWKVATQTSGGELNWHESYAQHLGFVNGIANSDEGANDARWAETVFAPKNAGSLGLEHALRLLPHDQDTGGFFVCVLERIPKGSSNKEEGLASASGIKRAISPSATDGGESSKKAKIEEASNSPAPEERIKIGDEEINLPAPKGELKQGRADPQFKEDAFFFINPQDPELQSCIEFFKLGPEFPRDRVFVRNGTGEVSRTMYIANQSLKSMIQGNDYSHAHLLSAGIKIFTRQDSRTNPADTYCKWRIPSDGLSTMLPYLDPNAMLHADVDDLRMLLEEQYPLIKEEDTGLKGSIRDRAQGCHIVTFAANDGKDGRGALHLPLTLPLWKGVGSLSLLVDKKEKGTLSNRTFGKDICNWTGLNKEKRQADASVKIDVTEPMKEEEEEGIVAQAAVSVAQGEEAASVEETMTNTNSA</sequence>
<proteinExistence type="inferred from homology"/>
<dbReference type="GO" id="GO:0000049">
    <property type="term" value="F:tRNA binding"/>
    <property type="evidence" value="ECO:0007669"/>
    <property type="project" value="UniProtKB-KW"/>
</dbReference>
<keyword evidence="8 10" id="KW-0694">RNA-binding</keyword>
<name>A0A8K0JTN8_9TREE</name>
<dbReference type="Pfam" id="PF25376">
    <property type="entry name" value="Pre-PUA_NSUN2"/>
    <property type="match status" value="1"/>
</dbReference>
<keyword evidence="14" id="KW-1185">Reference proteome</keyword>
<keyword evidence="9" id="KW-0539">Nucleus</keyword>
<evidence type="ECO:0000256" key="1">
    <source>
        <dbReference type="ARBA" id="ARBA00004123"/>
    </source>
</evidence>
<dbReference type="GO" id="GO:0016428">
    <property type="term" value="F:tRNA (cytidine-5-)-methyltransferase activity"/>
    <property type="evidence" value="ECO:0007669"/>
    <property type="project" value="InterPro"/>
</dbReference>
<dbReference type="PROSITE" id="PS51686">
    <property type="entry name" value="SAM_MT_RSMB_NOP"/>
    <property type="match status" value="1"/>
</dbReference>
<feature type="domain" description="SAM-dependent MTase RsmB/NOP-type" evidence="12">
    <location>
        <begin position="33"/>
        <end position="406"/>
    </location>
</feature>
<evidence type="ECO:0000256" key="5">
    <source>
        <dbReference type="ARBA" id="ARBA00022679"/>
    </source>
</evidence>
<dbReference type="InterPro" id="IPR049560">
    <property type="entry name" value="MeTrfase_RsmB-F_NOP2_cat"/>
</dbReference>
<dbReference type="PANTHER" id="PTHR22808">
    <property type="entry name" value="NCL1 YEAST -RELATED NOL1/NOP2/FMU SUN DOMAIN-CONTAINING"/>
    <property type="match status" value="1"/>
</dbReference>
<dbReference type="InterPro" id="IPR023270">
    <property type="entry name" value="RCMT_NCL1"/>
</dbReference>
<evidence type="ECO:0000256" key="11">
    <source>
        <dbReference type="SAM" id="MobiDB-lite"/>
    </source>
</evidence>
<evidence type="ECO:0000256" key="2">
    <source>
        <dbReference type="ARBA" id="ARBA00007494"/>
    </source>
</evidence>
<evidence type="ECO:0000256" key="3">
    <source>
        <dbReference type="ARBA" id="ARBA00022555"/>
    </source>
</evidence>
<dbReference type="InterPro" id="IPR023267">
    <property type="entry name" value="RCMT"/>
</dbReference>
<dbReference type="GO" id="GO:0005634">
    <property type="term" value="C:nucleus"/>
    <property type="evidence" value="ECO:0007669"/>
    <property type="project" value="UniProtKB-SubCell"/>
</dbReference>
<evidence type="ECO:0000256" key="8">
    <source>
        <dbReference type="ARBA" id="ARBA00022884"/>
    </source>
</evidence>
<keyword evidence="7" id="KW-0819">tRNA processing</keyword>
<feature type="binding site" evidence="10">
    <location>
        <position position="232"/>
    </location>
    <ligand>
        <name>S-adenosyl-L-methionine</name>
        <dbReference type="ChEBI" id="CHEBI:59789"/>
    </ligand>
</feature>
<dbReference type="Pfam" id="PF25378">
    <property type="entry name" value="PUA_NSUN2"/>
    <property type="match status" value="1"/>
</dbReference>
<evidence type="ECO:0000256" key="10">
    <source>
        <dbReference type="PROSITE-ProRule" id="PRU01023"/>
    </source>
</evidence>
<dbReference type="GO" id="GO:0005737">
    <property type="term" value="C:cytoplasm"/>
    <property type="evidence" value="ECO:0007669"/>
    <property type="project" value="TreeGrafter"/>
</dbReference>
<dbReference type="InterPro" id="IPR001678">
    <property type="entry name" value="MeTrfase_RsmB-F_NOP2_dom"/>
</dbReference>
<dbReference type="GO" id="GO:0030488">
    <property type="term" value="P:tRNA methylation"/>
    <property type="evidence" value="ECO:0007669"/>
    <property type="project" value="UniProtKB-ARBA"/>
</dbReference>
<evidence type="ECO:0000313" key="14">
    <source>
        <dbReference type="Proteomes" id="UP000812966"/>
    </source>
</evidence>